<dbReference type="GO" id="GO:0003677">
    <property type="term" value="F:DNA binding"/>
    <property type="evidence" value="ECO:0007669"/>
    <property type="project" value="InterPro"/>
</dbReference>
<evidence type="ECO:0000259" key="1">
    <source>
        <dbReference type="PROSITE" id="PS50943"/>
    </source>
</evidence>
<protein>
    <recommendedName>
        <fullName evidence="1">HTH cro/C1-type domain-containing protein</fullName>
    </recommendedName>
</protein>
<gene>
    <name evidence="2" type="ORF">DI626_01590</name>
</gene>
<dbReference type="InterPro" id="IPR001387">
    <property type="entry name" value="Cro/C1-type_HTH"/>
</dbReference>
<reference evidence="2 3" key="1">
    <citation type="submission" date="2017-08" db="EMBL/GenBank/DDBJ databases">
        <title>Infants hospitalized years apart are colonized by the same room-sourced microbial strains.</title>
        <authorList>
            <person name="Brooks B."/>
            <person name="Olm M.R."/>
            <person name="Firek B.A."/>
            <person name="Baker R."/>
            <person name="Thomas B.C."/>
            <person name="Morowitz M.J."/>
            <person name="Banfield J.F."/>
        </authorList>
    </citation>
    <scope>NUCLEOTIDE SEQUENCE [LARGE SCALE GENOMIC DNA]</scope>
    <source>
        <strain evidence="2">S2_018_000_R2_104</strain>
    </source>
</reference>
<dbReference type="SUPFAM" id="SSF47413">
    <property type="entry name" value="lambda repressor-like DNA-binding domains"/>
    <property type="match status" value="1"/>
</dbReference>
<dbReference type="Pfam" id="PF01381">
    <property type="entry name" value="HTH_3"/>
    <property type="match status" value="1"/>
</dbReference>
<dbReference type="PROSITE" id="PS50943">
    <property type="entry name" value="HTH_CROC1"/>
    <property type="match status" value="1"/>
</dbReference>
<dbReference type="AlphaFoldDB" id="A0A2W5A7T7"/>
<sequence length="223" mass="25315">MITAGQLRAARAHLDMSQDDVAIASGITKSTLSNIERGVTDGSLRSLDALKQFYERQGLQFTDDDGIKIVRSDVLSYEGVAGFNAFMMDVIETMEKNPGTYCVSNVDETNWLRWQGMEQATKMRDRIAAIPGIRAHILVKEGDNTTFATYAEYRAIPSDVFYNNTSHYMYADKLALIRFTPGNVTVRVLHNRDFAESFKLMFYRFWDMLAVPLHSPLEVKKYA</sequence>
<accession>A0A2W5A7T7</accession>
<comment type="caution">
    <text evidence="2">The sequence shown here is derived from an EMBL/GenBank/DDBJ whole genome shotgun (WGS) entry which is preliminary data.</text>
</comment>
<dbReference type="SMART" id="SM00530">
    <property type="entry name" value="HTH_XRE"/>
    <property type="match status" value="1"/>
</dbReference>
<evidence type="ECO:0000313" key="2">
    <source>
        <dbReference type="EMBL" id="PZO88549.1"/>
    </source>
</evidence>
<evidence type="ECO:0000313" key="3">
    <source>
        <dbReference type="Proteomes" id="UP000249557"/>
    </source>
</evidence>
<dbReference type="Proteomes" id="UP000249557">
    <property type="component" value="Unassembled WGS sequence"/>
</dbReference>
<proteinExistence type="predicted"/>
<dbReference type="InterPro" id="IPR010982">
    <property type="entry name" value="Lambda_DNA-bd_dom_sf"/>
</dbReference>
<organism evidence="2 3">
    <name type="scientific">Micavibrio aeruginosavorus</name>
    <dbReference type="NCBI Taxonomy" id="349221"/>
    <lineage>
        <taxon>Bacteria</taxon>
        <taxon>Pseudomonadati</taxon>
        <taxon>Bdellovibrionota</taxon>
        <taxon>Bdellovibrionia</taxon>
        <taxon>Bdellovibrionales</taxon>
        <taxon>Pseudobdellovibrionaceae</taxon>
        <taxon>Micavibrio</taxon>
    </lineage>
</organism>
<name>A0A2W5A7T7_9BACT</name>
<dbReference type="Gene3D" id="1.10.260.40">
    <property type="entry name" value="lambda repressor-like DNA-binding domains"/>
    <property type="match status" value="1"/>
</dbReference>
<dbReference type="EMBL" id="QFNK01000014">
    <property type="protein sequence ID" value="PZO88549.1"/>
    <property type="molecule type" value="Genomic_DNA"/>
</dbReference>
<dbReference type="CDD" id="cd00093">
    <property type="entry name" value="HTH_XRE"/>
    <property type="match status" value="1"/>
</dbReference>
<feature type="domain" description="HTH cro/C1-type" evidence="1">
    <location>
        <begin position="7"/>
        <end position="61"/>
    </location>
</feature>